<keyword evidence="3" id="KW-1185">Reference proteome</keyword>
<feature type="compositionally biased region" description="Acidic residues" evidence="1">
    <location>
        <begin position="36"/>
        <end position="50"/>
    </location>
</feature>
<evidence type="ECO:0000256" key="1">
    <source>
        <dbReference type="SAM" id="MobiDB-lite"/>
    </source>
</evidence>
<dbReference type="EMBL" id="MOOB01000154">
    <property type="protein sequence ID" value="OQE68397.1"/>
    <property type="molecule type" value="Genomic_DNA"/>
</dbReference>
<accession>A0A1V6WZR0</accession>
<sequence>MHSYTGDDEKKIGDLHEPMTEDSDNAVTEDFGDRTEDPDDKTEDSCEGGGDEGGRRDGARSSARHRGLISDPAE</sequence>
<evidence type="ECO:0000313" key="3">
    <source>
        <dbReference type="Proteomes" id="UP000191691"/>
    </source>
</evidence>
<gene>
    <name evidence="2" type="ORF">PENNAL_c0154G01002</name>
</gene>
<organism evidence="2 3">
    <name type="scientific">Penicillium nalgiovense</name>
    <dbReference type="NCBI Taxonomy" id="60175"/>
    <lineage>
        <taxon>Eukaryota</taxon>
        <taxon>Fungi</taxon>
        <taxon>Dikarya</taxon>
        <taxon>Ascomycota</taxon>
        <taxon>Pezizomycotina</taxon>
        <taxon>Eurotiomycetes</taxon>
        <taxon>Eurotiomycetidae</taxon>
        <taxon>Eurotiales</taxon>
        <taxon>Aspergillaceae</taxon>
        <taxon>Penicillium</taxon>
    </lineage>
</organism>
<proteinExistence type="predicted"/>
<name>A0A1V6WZR0_PENNA</name>
<reference evidence="3" key="1">
    <citation type="journal article" date="2017" name="Nat. Microbiol.">
        <title>Global analysis of biosynthetic gene clusters reveals vast potential of secondary metabolite production in Penicillium species.</title>
        <authorList>
            <person name="Nielsen J.C."/>
            <person name="Grijseels S."/>
            <person name="Prigent S."/>
            <person name="Ji B."/>
            <person name="Dainat J."/>
            <person name="Nielsen K.F."/>
            <person name="Frisvad J.C."/>
            <person name="Workman M."/>
            <person name="Nielsen J."/>
        </authorList>
    </citation>
    <scope>NUCLEOTIDE SEQUENCE [LARGE SCALE GENOMIC DNA]</scope>
    <source>
        <strain evidence="3">IBT 13039</strain>
    </source>
</reference>
<evidence type="ECO:0000313" key="2">
    <source>
        <dbReference type="EMBL" id="OQE68397.1"/>
    </source>
</evidence>
<dbReference type="AlphaFoldDB" id="A0A1V6WZR0"/>
<protein>
    <submittedName>
        <fullName evidence="2">Uncharacterized protein</fullName>
    </submittedName>
</protein>
<feature type="region of interest" description="Disordered" evidence="1">
    <location>
        <begin position="1"/>
        <end position="74"/>
    </location>
</feature>
<dbReference type="Proteomes" id="UP000191691">
    <property type="component" value="Unassembled WGS sequence"/>
</dbReference>
<feature type="compositionally biased region" description="Basic and acidic residues" evidence="1">
    <location>
        <begin position="1"/>
        <end position="19"/>
    </location>
</feature>
<comment type="caution">
    <text evidence="2">The sequence shown here is derived from an EMBL/GenBank/DDBJ whole genome shotgun (WGS) entry which is preliminary data.</text>
</comment>